<protein>
    <recommendedName>
        <fullName evidence="3">Apea-like HEPN domain-containing protein</fullName>
    </recommendedName>
</protein>
<gene>
    <name evidence="1" type="ORF">J2W68_002000</name>
</gene>
<dbReference type="RefSeq" id="WP_310235227.1">
    <property type="nucleotide sequence ID" value="NZ_JAVDWO010000007.1"/>
</dbReference>
<name>A0ABU1XYX7_9GAMM</name>
<accession>A0ABU1XYX7</accession>
<evidence type="ECO:0000313" key="2">
    <source>
        <dbReference type="Proteomes" id="UP001256588"/>
    </source>
</evidence>
<evidence type="ECO:0000313" key="1">
    <source>
        <dbReference type="EMBL" id="MDR7193266.1"/>
    </source>
</evidence>
<organism evidence="1 2">
    <name type="scientific">Luteimonas terrae</name>
    <dbReference type="NCBI Taxonomy" id="1530191"/>
    <lineage>
        <taxon>Bacteria</taxon>
        <taxon>Pseudomonadati</taxon>
        <taxon>Pseudomonadota</taxon>
        <taxon>Gammaproteobacteria</taxon>
        <taxon>Lysobacterales</taxon>
        <taxon>Lysobacteraceae</taxon>
        <taxon>Luteimonas</taxon>
    </lineage>
</organism>
<dbReference type="EMBL" id="JAVDWO010000007">
    <property type="protein sequence ID" value="MDR7193266.1"/>
    <property type="molecule type" value="Genomic_DNA"/>
</dbReference>
<comment type="caution">
    <text evidence="1">The sequence shown here is derived from an EMBL/GenBank/DDBJ whole genome shotgun (WGS) entry which is preliminary data.</text>
</comment>
<dbReference type="Proteomes" id="UP001256588">
    <property type="component" value="Unassembled WGS sequence"/>
</dbReference>
<evidence type="ECO:0008006" key="3">
    <source>
        <dbReference type="Google" id="ProtNLM"/>
    </source>
</evidence>
<reference evidence="1 2" key="1">
    <citation type="submission" date="2023-07" db="EMBL/GenBank/DDBJ databases">
        <title>Sorghum-associated microbial communities from plants grown in Nebraska, USA.</title>
        <authorList>
            <person name="Schachtman D."/>
        </authorList>
    </citation>
    <scope>NUCLEOTIDE SEQUENCE [LARGE SCALE GENOMIC DNA]</scope>
    <source>
        <strain evidence="1 2">4099</strain>
    </source>
</reference>
<keyword evidence="2" id="KW-1185">Reference proteome</keyword>
<proteinExistence type="predicted"/>
<sequence>MNEKEQSASMQWLEARAPAFSNLPDPDRQAIFEFTFLWSLFEAQIMANFAHPARIRERVDLWAKEGTLDAGLYDVELDYFRNRYYTDGRLTYHFPHLHLRPSDHPDLVQAVVEGTNDTPRDRILALLMIVWRLRNNLFHGAKWAYGLRDQVENFTNANRILMRILDRHGQIG</sequence>